<dbReference type="EMBL" id="SBIW01000003">
    <property type="protein sequence ID" value="RWY54202.1"/>
    <property type="molecule type" value="Genomic_DNA"/>
</dbReference>
<dbReference type="SUPFAM" id="SSF82784">
    <property type="entry name" value="OsmC-like"/>
    <property type="match status" value="1"/>
</dbReference>
<name>A0A3S3VRG1_9SPHI</name>
<dbReference type="InterPro" id="IPR015946">
    <property type="entry name" value="KH_dom-like_a/b"/>
</dbReference>
<dbReference type="AlphaFoldDB" id="A0A3S3VRG1"/>
<dbReference type="RefSeq" id="WP_128533637.1">
    <property type="nucleotide sequence ID" value="NZ_SBIW01000003.1"/>
</dbReference>
<dbReference type="Gene3D" id="3.30.300.20">
    <property type="match status" value="1"/>
</dbReference>
<dbReference type="Pfam" id="PF02566">
    <property type="entry name" value="OsmC"/>
    <property type="match status" value="1"/>
</dbReference>
<dbReference type="Proteomes" id="UP000286701">
    <property type="component" value="Unassembled WGS sequence"/>
</dbReference>
<dbReference type="InterPro" id="IPR036102">
    <property type="entry name" value="OsmC/Ohrsf"/>
</dbReference>
<dbReference type="PANTHER" id="PTHR34352">
    <property type="entry name" value="PROTEIN YHFA"/>
    <property type="match status" value="1"/>
</dbReference>
<evidence type="ECO:0000313" key="1">
    <source>
        <dbReference type="EMBL" id="RWY54202.1"/>
    </source>
</evidence>
<gene>
    <name evidence="1" type="ORF">EPL05_09180</name>
</gene>
<comment type="caution">
    <text evidence="1">The sequence shown here is derived from an EMBL/GenBank/DDBJ whole genome shotgun (WGS) entry which is preliminary data.</text>
</comment>
<accession>A0A3S3VRG1</accession>
<protein>
    <submittedName>
        <fullName evidence="1">OsmC family peroxiredoxin</fullName>
    </submittedName>
</protein>
<keyword evidence="2" id="KW-1185">Reference proteome</keyword>
<dbReference type="OrthoDB" id="9804010at2"/>
<organism evidence="1 2">
    <name type="scientific">Mucilaginibacter gilvus</name>
    <dbReference type="NCBI Taxonomy" id="2305909"/>
    <lineage>
        <taxon>Bacteria</taxon>
        <taxon>Pseudomonadati</taxon>
        <taxon>Bacteroidota</taxon>
        <taxon>Sphingobacteriia</taxon>
        <taxon>Sphingobacteriales</taxon>
        <taxon>Sphingobacteriaceae</taxon>
        <taxon>Mucilaginibacter</taxon>
    </lineage>
</organism>
<proteinExistence type="predicted"/>
<evidence type="ECO:0000313" key="2">
    <source>
        <dbReference type="Proteomes" id="UP000286701"/>
    </source>
</evidence>
<dbReference type="PANTHER" id="PTHR34352:SF1">
    <property type="entry name" value="PROTEIN YHFA"/>
    <property type="match status" value="1"/>
</dbReference>
<reference evidence="1 2" key="1">
    <citation type="submission" date="2019-01" db="EMBL/GenBank/DDBJ databases">
        <title>Mucilaginibacter antarcticum sp. nov., isolated from antarctic soil.</title>
        <authorList>
            <person name="Yan Y.-Q."/>
            <person name="Du Z.-J."/>
        </authorList>
    </citation>
    <scope>NUCLEOTIDE SEQUENCE [LARGE SCALE GENOMIC DNA]</scope>
    <source>
        <strain evidence="1 2">F01003</strain>
    </source>
</reference>
<sequence>MPTIKLARISGEYGFEAHDEYGHSIRMDSSPESGGENFGVRPMQMLLMGLGGCSAIDVIAILRKQRQNVTDYEMVISGEREAGKEPSLWQTINLEFHLYGTIDEEKANKAVELSLGKYCSVAATLYKAEAEITWQVIIHPAKYNILQK</sequence>
<dbReference type="InterPro" id="IPR003718">
    <property type="entry name" value="OsmC/Ohr_fam"/>
</dbReference>